<dbReference type="InterPro" id="IPR041123">
    <property type="entry name" value="CRM1_repeat"/>
</dbReference>
<evidence type="ECO:0000313" key="10">
    <source>
        <dbReference type="Proteomes" id="UP000035681"/>
    </source>
</evidence>
<proteinExistence type="inferred from homology"/>
<evidence type="ECO:0000256" key="5">
    <source>
        <dbReference type="ARBA" id="ARBA00022927"/>
    </source>
</evidence>
<organism evidence="11">
    <name type="scientific">Strongyloides stercoralis</name>
    <name type="common">Threadworm</name>
    <dbReference type="NCBI Taxonomy" id="6248"/>
    <lineage>
        <taxon>Eukaryota</taxon>
        <taxon>Metazoa</taxon>
        <taxon>Ecdysozoa</taxon>
        <taxon>Nematoda</taxon>
        <taxon>Chromadorea</taxon>
        <taxon>Rhabditida</taxon>
        <taxon>Tylenchina</taxon>
        <taxon>Panagrolaimomorpha</taxon>
        <taxon>Strongyloidoidea</taxon>
        <taxon>Strongyloididae</taxon>
        <taxon>Strongyloides</taxon>
    </lineage>
</organism>
<dbReference type="WBParaSite" id="TCONS_00003955.p1">
    <property type="protein sequence ID" value="TCONS_00003955.p1"/>
    <property type="gene ID" value="XLOC_000749"/>
</dbReference>
<dbReference type="InterPro" id="IPR011989">
    <property type="entry name" value="ARM-like"/>
</dbReference>
<reference evidence="11" key="1">
    <citation type="submission" date="2015-08" db="UniProtKB">
        <authorList>
            <consortium name="WormBaseParasite"/>
        </authorList>
    </citation>
    <scope>IDENTIFICATION</scope>
</reference>
<comment type="similarity">
    <text evidence="2">Belongs to the exportin family.</text>
</comment>
<evidence type="ECO:0000256" key="8">
    <source>
        <dbReference type="SAM" id="MobiDB-lite"/>
    </source>
</evidence>
<dbReference type="GO" id="GO:0000056">
    <property type="term" value="P:ribosomal small subunit export from nucleus"/>
    <property type="evidence" value="ECO:0007669"/>
    <property type="project" value="TreeGrafter"/>
</dbReference>
<evidence type="ECO:0000256" key="6">
    <source>
        <dbReference type="ARBA" id="ARBA00023242"/>
    </source>
</evidence>
<dbReference type="GO" id="GO:0005737">
    <property type="term" value="C:cytoplasm"/>
    <property type="evidence" value="ECO:0007669"/>
    <property type="project" value="TreeGrafter"/>
</dbReference>
<dbReference type="GO" id="GO:0005634">
    <property type="term" value="C:nucleus"/>
    <property type="evidence" value="ECO:0007669"/>
    <property type="project" value="UniProtKB-SubCell"/>
</dbReference>
<keyword evidence="4" id="KW-0509">mRNA transport</keyword>
<evidence type="ECO:0000256" key="4">
    <source>
        <dbReference type="ARBA" id="ARBA00022816"/>
    </source>
</evidence>
<dbReference type="InterPro" id="IPR045065">
    <property type="entry name" value="XPO1/5"/>
</dbReference>
<keyword evidence="3" id="KW-0813">Transport</keyword>
<dbReference type="WBParaSite" id="SSTP_0001274200.1">
    <property type="protein sequence ID" value="SSTP_0001274200.1"/>
    <property type="gene ID" value="SSTP_0001274200"/>
</dbReference>
<dbReference type="AlphaFoldDB" id="A0A0K0ETG7"/>
<sequence>MSNNKETLLKAEAILKNGDKFNVEALDVVVKAMSTGTGDTSKLAMKIMTDLKADPDSWNKVDVVLSKSEVPESKFFALQILEDLITTRWKLLPREQCDGIKSFIVGLVLTVCNEVNTLDKNHPAKAYLKKLNWVLVNIVKQEWPTYWPTFISEIVDSSRSSESLCANNLYILILLSEELFEFGHDITAKKQAHMKNQFCNEFEAVFKLCYEILSDSKSVPLIASTLETLNRFLQWIPVGYVFETETVVFLVDKFLPHPIFRCTAMSCLAEIAGIKVSGTPEYEERIKYMMVNIIKIMSIQISLDIDFNSCYMNGKDEDQKFISNFTKFLTTFLRQHSKILVIFKENENENTIPIKEAHMLALQYLLKISTIDDTEIFKVCLDFWAELVTDLFRESPFSKSDSQIRLYAFDSRNSPNRTYYSEVISNLRSLMISKMAKPEEVIVVVNENNEAVRESVKDTDAISLYKTMRETLVYLTHLDPNDTERQMTEKLQKQVDGSEWSWNNLSRLCWAIGSISGAMHEDDERRFLVTVIRDLLALCEQKRGKDNKAVIASNIMYVVGQYPRFLRAFWRFLKTVINKLFEFMHESHDGVQDMACDTFIKIVMKTKRHFVIVQNGEEGPFIEEIIDNIGNIICDLSKAQVHVFYEALGIIVGSVSDTTLQRSWLIDMFKLPNDMWQDIINNVERDPESFLEPKLLESIINVLKTYVSSCKSIGHPFVNVLNERFMDMMHMYTLSSKYLDQGLKEIGESVCHQKIFKLLRSVKREILLLLSAWISHSKDKSIVLNNYMDLIIKNILNDYYNCKYILREPKVLSLMSIVAIHLEKEMNAFAATTFDCLFMSTLDMIKDDMVTFPEHRVNFYKLLQAMFATCEQSIFEFPVDRMETIIQAIVWGAQHQLRDVAETSIDLIACILKSAEVLEPYRKVQFFQAHYMTILEHILGIVTDRNQVQFIGLSKLTVALCEAFSIPEYKYKEGLDPENAATNNVEYIYNYVYNLFKIHFTMLTDKQLEINIKGFFSYNLSPEKMREHIRDFLIQIKTACGEDTEDLFLEERRREVEEAQARKNAIPGIRNPNDTEDEMADS</sequence>
<dbReference type="Pfam" id="PF08389">
    <property type="entry name" value="Xpo1"/>
    <property type="match status" value="1"/>
</dbReference>
<dbReference type="Pfam" id="PF18784">
    <property type="entry name" value="CRM1_repeat_2"/>
    <property type="match status" value="1"/>
</dbReference>
<dbReference type="STRING" id="6248.A0A0K0ETG7"/>
<dbReference type="Pfam" id="PF18787">
    <property type="entry name" value="CRM1_repeat_3"/>
    <property type="match status" value="1"/>
</dbReference>
<dbReference type="InterPro" id="IPR001494">
    <property type="entry name" value="Importin-beta_N"/>
</dbReference>
<keyword evidence="10" id="KW-1185">Reference proteome</keyword>
<keyword evidence="6" id="KW-0539">Nucleus</keyword>
<accession>A0A0K0ETG7</accession>
<dbReference type="InterPro" id="IPR016024">
    <property type="entry name" value="ARM-type_fold"/>
</dbReference>
<dbReference type="InterPro" id="IPR041235">
    <property type="entry name" value="Exp1_repeat_2"/>
</dbReference>
<dbReference type="FunFam" id="1.25.10.10:FF:001255">
    <property type="entry name" value="Exportin 1"/>
    <property type="match status" value="1"/>
</dbReference>
<dbReference type="InterPro" id="IPR013598">
    <property type="entry name" value="Exportin-1/Importin-b-like"/>
</dbReference>
<dbReference type="Proteomes" id="UP000035681">
    <property type="component" value="Unplaced"/>
</dbReference>
<feature type="domain" description="Importin N-terminal" evidence="9">
    <location>
        <begin position="44"/>
        <end position="110"/>
    </location>
</feature>
<evidence type="ECO:0000313" key="11">
    <source>
        <dbReference type="WBParaSite" id="SSTP_0001274200.1"/>
    </source>
</evidence>
<dbReference type="Pfam" id="PF08767">
    <property type="entry name" value="CRM1_C"/>
    <property type="match status" value="1"/>
</dbReference>
<feature type="region of interest" description="Disordered" evidence="8">
    <location>
        <begin position="1059"/>
        <end position="1082"/>
    </location>
</feature>
<dbReference type="PROSITE" id="PS50166">
    <property type="entry name" value="IMPORTIN_B_NT"/>
    <property type="match status" value="1"/>
</dbReference>
<name>A0A0K0ETG7_STRER</name>
<protein>
    <recommendedName>
        <fullName evidence="7">Exportin-1</fullName>
    </recommendedName>
</protein>
<dbReference type="InterPro" id="IPR014877">
    <property type="entry name" value="XPO1_C_dom"/>
</dbReference>
<dbReference type="GO" id="GO:0031267">
    <property type="term" value="F:small GTPase binding"/>
    <property type="evidence" value="ECO:0007669"/>
    <property type="project" value="InterPro"/>
</dbReference>
<dbReference type="Gene3D" id="1.25.10.10">
    <property type="entry name" value="Leucine-rich Repeat Variant"/>
    <property type="match status" value="1"/>
</dbReference>
<dbReference type="InterPro" id="IPR040485">
    <property type="entry name" value="XPO1_repeat_3"/>
</dbReference>
<dbReference type="Pfam" id="PF03810">
    <property type="entry name" value="IBN_N"/>
    <property type="match status" value="1"/>
</dbReference>
<dbReference type="GO" id="GO:0051028">
    <property type="term" value="P:mRNA transport"/>
    <property type="evidence" value="ECO:0007669"/>
    <property type="project" value="UniProtKB-KW"/>
</dbReference>
<keyword evidence="5" id="KW-0653">Protein transport</keyword>
<dbReference type="GO" id="GO:0000055">
    <property type="term" value="P:ribosomal large subunit export from nucleus"/>
    <property type="evidence" value="ECO:0007669"/>
    <property type="project" value="TreeGrafter"/>
</dbReference>
<dbReference type="SUPFAM" id="SSF48371">
    <property type="entry name" value="ARM repeat"/>
    <property type="match status" value="1"/>
</dbReference>
<evidence type="ECO:0000259" key="9">
    <source>
        <dbReference type="PROSITE" id="PS50166"/>
    </source>
</evidence>
<dbReference type="Pfam" id="PF18777">
    <property type="entry name" value="CRM1_repeat"/>
    <property type="match status" value="1"/>
</dbReference>
<dbReference type="SMART" id="SM01102">
    <property type="entry name" value="CRM1_C"/>
    <property type="match status" value="1"/>
</dbReference>
<dbReference type="PANTHER" id="PTHR11223">
    <property type="entry name" value="EXPORTIN 1/5"/>
    <property type="match status" value="1"/>
</dbReference>
<evidence type="ECO:0000256" key="7">
    <source>
        <dbReference type="ARBA" id="ARBA00073514"/>
    </source>
</evidence>
<dbReference type="SMART" id="SM00913">
    <property type="entry name" value="IBN_N"/>
    <property type="match status" value="1"/>
</dbReference>
<comment type="subcellular location">
    <subcellularLocation>
        <location evidence="1">Nucleus</location>
    </subcellularLocation>
</comment>
<dbReference type="GO" id="GO:0006611">
    <property type="term" value="P:protein export from nucleus"/>
    <property type="evidence" value="ECO:0007669"/>
    <property type="project" value="InterPro"/>
</dbReference>
<dbReference type="PANTHER" id="PTHR11223:SF2">
    <property type="entry name" value="EXPORTIN-1"/>
    <property type="match status" value="1"/>
</dbReference>
<evidence type="ECO:0000256" key="2">
    <source>
        <dbReference type="ARBA" id="ARBA00009466"/>
    </source>
</evidence>
<dbReference type="GO" id="GO:0005049">
    <property type="term" value="F:nuclear export signal receptor activity"/>
    <property type="evidence" value="ECO:0007669"/>
    <property type="project" value="InterPro"/>
</dbReference>
<evidence type="ECO:0000256" key="1">
    <source>
        <dbReference type="ARBA" id="ARBA00004123"/>
    </source>
</evidence>
<evidence type="ECO:0000256" key="3">
    <source>
        <dbReference type="ARBA" id="ARBA00022448"/>
    </source>
</evidence>